<comment type="caution">
    <text evidence="2">The sequence shown here is derived from an EMBL/GenBank/DDBJ whole genome shotgun (WGS) entry which is preliminary data.</text>
</comment>
<keyword evidence="3" id="KW-1185">Reference proteome</keyword>
<dbReference type="InterPro" id="IPR052394">
    <property type="entry name" value="LRR-containing"/>
</dbReference>
<name>A0AAE0L9K9_9CHLO</name>
<proteinExistence type="predicted"/>
<dbReference type="InterPro" id="IPR001611">
    <property type="entry name" value="Leu-rich_rpt"/>
</dbReference>
<evidence type="ECO:0000313" key="2">
    <source>
        <dbReference type="EMBL" id="KAK3276784.1"/>
    </source>
</evidence>
<protein>
    <submittedName>
        <fullName evidence="2">Uncharacterized protein</fullName>
    </submittedName>
</protein>
<dbReference type="Proteomes" id="UP001190700">
    <property type="component" value="Unassembled WGS sequence"/>
</dbReference>
<reference evidence="2 3" key="1">
    <citation type="journal article" date="2015" name="Genome Biol. Evol.">
        <title>Comparative Genomics of a Bacterivorous Green Alga Reveals Evolutionary Causalities and Consequences of Phago-Mixotrophic Mode of Nutrition.</title>
        <authorList>
            <person name="Burns J.A."/>
            <person name="Paasch A."/>
            <person name="Narechania A."/>
            <person name="Kim E."/>
        </authorList>
    </citation>
    <scope>NUCLEOTIDE SEQUENCE [LARGE SCALE GENOMIC DNA]</scope>
    <source>
        <strain evidence="2 3">PLY_AMNH</strain>
    </source>
</reference>
<gene>
    <name evidence="2" type="ORF">CYMTET_15173</name>
</gene>
<dbReference type="GO" id="GO:0005930">
    <property type="term" value="C:axoneme"/>
    <property type="evidence" value="ECO:0007669"/>
    <property type="project" value="UniProtKB-SubCell"/>
</dbReference>
<dbReference type="SUPFAM" id="SSF52047">
    <property type="entry name" value="RNI-like"/>
    <property type="match status" value="1"/>
</dbReference>
<accession>A0AAE0L9K9</accession>
<dbReference type="InterPro" id="IPR032675">
    <property type="entry name" value="LRR_dom_sf"/>
</dbReference>
<dbReference type="AlphaFoldDB" id="A0AAE0L9K9"/>
<evidence type="ECO:0000313" key="3">
    <source>
        <dbReference type="Proteomes" id="UP001190700"/>
    </source>
</evidence>
<organism evidence="2 3">
    <name type="scientific">Cymbomonas tetramitiformis</name>
    <dbReference type="NCBI Taxonomy" id="36881"/>
    <lineage>
        <taxon>Eukaryota</taxon>
        <taxon>Viridiplantae</taxon>
        <taxon>Chlorophyta</taxon>
        <taxon>Pyramimonadophyceae</taxon>
        <taxon>Pyramimonadales</taxon>
        <taxon>Pyramimonadaceae</taxon>
        <taxon>Cymbomonas</taxon>
    </lineage>
</organism>
<dbReference type="PANTHER" id="PTHR24114">
    <property type="entry name" value="LEUCINE RICH REPEAT FAMILY PROTEIN"/>
    <property type="match status" value="1"/>
</dbReference>
<dbReference type="SMART" id="SM00368">
    <property type="entry name" value="LRR_RI"/>
    <property type="match status" value="4"/>
</dbReference>
<dbReference type="Gene3D" id="3.80.10.10">
    <property type="entry name" value="Ribonuclease Inhibitor"/>
    <property type="match status" value="2"/>
</dbReference>
<comment type="subcellular location">
    <subcellularLocation>
        <location evidence="1">Cytoplasm</location>
        <location evidence="1">Cytoskeleton</location>
        <location evidence="1">Cilium axoneme</location>
    </subcellularLocation>
</comment>
<dbReference type="Pfam" id="PF13516">
    <property type="entry name" value="LRR_6"/>
    <property type="match status" value="4"/>
</dbReference>
<evidence type="ECO:0000256" key="1">
    <source>
        <dbReference type="ARBA" id="ARBA00004430"/>
    </source>
</evidence>
<dbReference type="EMBL" id="LGRX02006388">
    <property type="protein sequence ID" value="KAK3276784.1"/>
    <property type="molecule type" value="Genomic_DNA"/>
</dbReference>
<sequence>MLIDTECDLPFGALRRNEKKTLTLRKNMVNRRCAFLLAAMLSVNSSLTMLDLSGNRMQPQGARAVARALQQGPGSLLSGTLSTLVMDGISLVGRARVKEEEQLGGVEALAEALKESMSLTALSLRKNVLGPKSAIALATGLAQNTSLTTLSVAGNAIGAVVTAHDDVEEGCSMLAAALSEHPYLTHLDLSNNFIGQRGAGAMAKHIALNHSLDTFVISPGVVLPVGALRNRQLATLNIHGAGAGLVDAIVLGAMVQLHESLSCLDLGDSNVKLDEIRHVFPQGLQLYASEGR</sequence>
<dbReference type="PANTHER" id="PTHR24114:SF2">
    <property type="entry name" value="F-BOX DOMAIN-CONTAINING PROTEIN-RELATED"/>
    <property type="match status" value="1"/>
</dbReference>